<protein>
    <submittedName>
        <fullName evidence="3">Lipid-A-disaccharide synthase</fullName>
    </submittedName>
</protein>
<dbReference type="GO" id="GO:0009245">
    <property type="term" value="P:lipid A biosynthetic process"/>
    <property type="evidence" value="ECO:0007669"/>
    <property type="project" value="InterPro"/>
</dbReference>
<reference evidence="3 4" key="1">
    <citation type="submission" date="2019-02" db="EMBL/GenBank/DDBJ databases">
        <title>Deep-cultivation of Planctomycetes and their phenomic and genomic characterization uncovers novel biology.</title>
        <authorList>
            <person name="Wiegand S."/>
            <person name="Jogler M."/>
            <person name="Boedeker C."/>
            <person name="Pinto D."/>
            <person name="Vollmers J."/>
            <person name="Rivas-Marin E."/>
            <person name="Kohn T."/>
            <person name="Peeters S.H."/>
            <person name="Heuer A."/>
            <person name="Rast P."/>
            <person name="Oberbeckmann S."/>
            <person name="Bunk B."/>
            <person name="Jeske O."/>
            <person name="Meyerdierks A."/>
            <person name="Storesund J.E."/>
            <person name="Kallscheuer N."/>
            <person name="Luecker S."/>
            <person name="Lage O.M."/>
            <person name="Pohl T."/>
            <person name="Merkel B.J."/>
            <person name="Hornburger P."/>
            <person name="Mueller R.-W."/>
            <person name="Bruemmer F."/>
            <person name="Labrenz M."/>
            <person name="Spormann A.M."/>
            <person name="Op den Camp H."/>
            <person name="Overmann J."/>
            <person name="Amann R."/>
            <person name="Jetten M.S.M."/>
            <person name="Mascher T."/>
            <person name="Medema M.H."/>
            <person name="Devos D.P."/>
            <person name="Kaster A.-K."/>
            <person name="Ovreas L."/>
            <person name="Rohde M."/>
            <person name="Galperin M.Y."/>
            <person name="Jogler C."/>
        </authorList>
    </citation>
    <scope>NUCLEOTIDE SEQUENCE [LARGE SCALE GENOMIC DNA]</scope>
    <source>
        <strain evidence="3 4">Poly30</strain>
    </source>
</reference>
<dbReference type="GO" id="GO:0016020">
    <property type="term" value="C:membrane"/>
    <property type="evidence" value="ECO:0007669"/>
    <property type="project" value="GOC"/>
</dbReference>
<dbReference type="SMART" id="SM01259">
    <property type="entry name" value="LAB_N"/>
    <property type="match status" value="2"/>
</dbReference>
<keyword evidence="1" id="KW-1133">Transmembrane helix</keyword>
<accession>A0A518EZT0</accession>
<evidence type="ECO:0000256" key="1">
    <source>
        <dbReference type="SAM" id="Phobius"/>
    </source>
</evidence>
<gene>
    <name evidence="3" type="ORF">Poly30_51520</name>
</gene>
<name>A0A518EZT0_9BACT</name>
<feature type="transmembrane region" description="Helical" evidence="1">
    <location>
        <begin position="121"/>
        <end position="142"/>
    </location>
</feature>
<dbReference type="Proteomes" id="UP000320390">
    <property type="component" value="Chromosome"/>
</dbReference>
<dbReference type="Pfam" id="PF07578">
    <property type="entry name" value="LAB_N"/>
    <property type="match status" value="2"/>
</dbReference>
<dbReference type="RefSeq" id="WP_145204227.1">
    <property type="nucleotide sequence ID" value="NZ_CP036434.1"/>
</dbReference>
<feature type="transmembrane region" description="Helical" evidence="1">
    <location>
        <begin position="154"/>
        <end position="171"/>
    </location>
</feature>
<evidence type="ECO:0000313" key="4">
    <source>
        <dbReference type="Proteomes" id="UP000320390"/>
    </source>
</evidence>
<feature type="domain" description="Lipid A biosynthesis N-terminal" evidence="2">
    <location>
        <begin position="126"/>
        <end position="195"/>
    </location>
</feature>
<keyword evidence="1" id="KW-0812">Transmembrane</keyword>
<dbReference type="GO" id="GO:0008915">
    <property type="term" value="F:lipid-A-disaccharide synthase activity"/>
    <property type="evidence" value="ECO:0007669"/>
    <property type="project" value="InterPro"/>
</dbReference>
<evidence type="ECO:0000259" key="2">
    <source>
        <dbReference type="SMART" id="SM01259"/>
    </source>
</evidence>
<dbReference type="OrthoDB" id="196309at2"/>
<keyword evidence="4" id="KW-1185">Reference proteome</keyword>
<feature type="transmembrane region" description="Helical" evidence="1">
    <location>
        <begin position="37"/>
        <end position="55"/>
    </location>
</feature>
<organism evidence="3 4">
    <name type="scientific">Saltatorellus ferox</name>
    <dbReference type="NCBI Taxonomy" id="2528018"/>
    <lineage>
        <taxon>Bacteria</taxon>
        <taxon>Pseudomonadati</taxon>
        <taxon>Planctomycetota</taxon>
        <taxon>Planctomycetia</taxon>
        <taxon>Planctomycetia incertae sedis</taxon>
        <taxon>Saltatorellus</taxon>
    </lineage>
</organism>
<evidence type="ECO:0000313" key="3">
    <source>
        <dbReference type="EMBL" id="QDV09594.1"/>
    </source>
</evidence>
<dbReference type="AlphaFoldDB" id="A0A518EZT0"/>
<feature type="domain" description="Lipid A biosynthesis N-terminal" evidence="2">
    <location>
        <begin position="7"/>
        <end position="78"/>
    </location>
</feature>
<dbReference type="InterPro" id="IPR011499">
    <property type="entry name" value="Lipid_A_biosynth_N"/>
</dbReference>
<feature type="transmembrane region" description="Helical" evidence="1">
    <location>
        <begin position="88"/>
        <end position="109"/>
    </location>
</feature>
<dbReference type="EMBL" id="CP036434">
    <property type="protein sequence ID" value="QDV09594.1"/>
    <property type="molecule type" value="Genomic_DNA"/>
</dbReference>
<proteinExistence type="predicted"/>
<sequence length="208" mass="23029">MSWLEALGWTGNGFYFSRFFVQWWQSERAGKSVAPPIFWWLSVAGAATLGTYAYLAADSPLFVGYAITFVIYVRNVSIAYLGERAGRIGAVPALLLGLGASLLLLRFGTTPAGAESASRPWLIAAFLGQAFFSMRFVIQWYATEKLGHAYFPRSFWWFSLIGNVLLLAYAIQRGDPVFIAGFSAGPFVQIRNLMLPPMIPVLPPIEKT</sequence>
<feature type="transmembrane region" description="Helical" evidence="1">
    <location>
        <begin position="62"/>
        <end position="82"/>
    </location>
</feature>
<keyword evidence="1" id="KW-0472">Membrane</keyword>